<feature type="domain" description="Reductase C-terminal" evidence="6">
    <location>
        <begin position="322"/>
        <end position="404"/>
    </location>
</feature>
<accession>A0A917X4E4</accession>
<dbReference type="SUPFAM" id="SSF55424">
    <property type="entry name" value="FAD/NAD-linked reductases, dimerisation (C-terminal) domain"/>
    <property type="match status" value="1"/>
</dbReference>
<protein>
    <submittedName>
        <fullName evidence="7">Pyridine nucleotide-disulfide oxidoreductase</fullName>
    </submittedName>
</protein>
<proteinExistence type="predicted"/>
<dbReference type="InterPro" id="IPR028202">
    <property type="entry name" value="Reductase_C"/>
</dbReference>
<evidence type="ECO:0000256" key="2">
    <source>
        <dbReference type="ARBA" id="ARBA00022630"/>
    </source>
</evidence>
<dbReference type="Gene3D" id="3.50.50.60">
    <property type="entry name" value="FAD/NAD(P)-binding domain"/>
    <property type="match status" value="2"/>
</dbReference>
<evidence type="ECO:0000256" key="1">
    <source>
        <dbReference type="ARBA" id="ARBA00001974"/>
    </source>
</evidence>
<keyword evidence="2" id="KW-0285">Flavoprotein</keyword>
<dbReference type="PANTHER" id="PTHR43557:SF2">
    <property type="entry name" value="RIESKE DOMAIN-CONTAINING PROTEIN-RELATED"/>
    <property type="match status" value="1"/>
</dbReference>
<dbReference type="GO" id="GO:0005737">
    <property type="term" value="C:cytoplasm"/>
    <property type="evidence" value="ECO:0007669"/>
    <property type="project" value="TreeGrafter"/>
</dbReference>
<dbReference type="RefSeq" id="WP_190255012.1">
    <property type="nucleotide sequence ID" value="NZ_BMPI01000050.1"/>
</dbReference>
<organism evidence="7 8">
    <name type="scientific">Dactylosporangium sucinum</name>
    <dbReference type="NCBI Taxonomy" id="1424081"/>
    <lineage>
        <taxon>Bacteria</taxon>
        <taxon>Bacillati</taxon>
        <taxon>Actinomycetota</taxon>
        <taxon>Actinomycetes</taxon>
        <taxon>Micromonosporales</taxon>
        <taxon>Micromonosporaceae</taxon>
        <taxon>Dactylosporangium</taxon>
    </lineage>
</organism>
<dbReference type="Pfam" id="PF07992">
    <property type="entry name" value="Pyr_redox_2"/>
    <property type="match status" value="1"/>
</dbReference>
<dbReference type="InterPro" id="IPR036188">
    <property type="entry name" value="FAD/NAD-bd_sf"/>
</dbReference>
<comment type="cofactor">
    <cofactor evidence="1">
        <name>FAD</name>
        <dbReference type="ChEBI" id="CHEBI:57692"/>
    </cofactor>
</comment>
<keyword evidence="4" id="KW-0560">Oxidoreductase</keyword>
<reference evidence="7" key="2">
    <citation type="submission" date="2020-09" db="EMBL/GenBank/DDBJ databases">
        <authorList>
            <person name="Sun Q."/>
            <person name="Ohkuma M."/>
        </authorList>
    </citation>
    <scope>NUCLEOTIDE SEQUENCE</scope>
    <source>
        <strain evidence="7">JCM 19831</strain>
    </source>
</reference>
<dbReference type="PANTHER" id="PTHR43557">
    <property type="entry name" value="APOPTOSIS-INDUCING FACTOR 1"/>
    <property type="match status" value="1"/>
</dbReference>
<evidence type="ECO:0000256" key="3">
    <source>
        <dbReference type="ARBA" id="ARBA00022827"/>
    </source>
</evidence>
<keyword evidence="3" id="KW-0274">FAD</keyword>
<dbReference type="Pfam" id="PF14759">
    <property type="entry name" value="Reductase_C"/>
    <property type="match status" value="1"/>
</dbReference>
<evidence type="ECO:0000313" key="7">
    <source>
        <dbReference type="EMBL" id="GGM64352.1"/>
    </source>
</evidence>
<evidence type="ECO:0000256" key="4">
    <source>
        <dbReference type="ARBA" id="ARBA00023002"/>
    </source>
</evidence>
<keyword evidence="8" id="KW-1185">Reference proteome</keyword>
<feature type="domain" description="FAD/NAD(P)-binding" evidence="5">
    <location>
        <begin position="5"/>
        <end position="302"/>
    </location>
</feature>
<dbReference type="PRINTS" id="PR00411">
    <property type="entry name" value="PNDRDTASEI"/>
</dbReference>
<reference evidence="7" key="1">
    <citation type="journal article" date="2014" name="Int. J. Syst. Evol. Microbiol.">
        <title>Complete genome sequence of Corynebacterium casei LMG S-19264T (=DSM 44701T), isolated from a smear-ripened cheese.</title>
        <authorList>
            <consortium name="US DOE Joint Genome Institute (JGI-PGF)"/>
            <person name="Walter F."/>
            <person name="Albersmeier A."/>
            <person name="Kalinowski J."/>
            <person name="Ruckert C."/>
        </authorList>
    </citation>
    <scope>NUCLEOTIDE SEQUENCE</scope>
    <source>
        <strain evidence="7">JCM 19831</strain>
    </source>
</reference>
<dbReference type="GO" id="GO:0016651">
    <property type="term" value="F:oxidoreductase activity, acting on NAD(P)H"/>
    <property type="evidence" value="ECO:0007669"/>
    <property type="project" value="TreeGrafter"/>
</dbReference>
<dbReference type="InterPro" id="IPR016156">
    <property type="entry name" value="FAD/NAD-linked_Rdtase_dimer_sf"/>
</dbReference>
<dbReference type="Proteomes" id="UP000642070">
    <property type="component" value="Unassembled WGS sequence"/>
</dbReference>
<name>A0A917X4E4_9ACTN</name>
<sequence>MPGGVVVVGAGQAGAEAALGLRAAGYGRPVTLVGAEPELPYRRPPLSKGFLDHSEDADDLQVRAAPVYAEHRVDLRLATRVTSIDRARRSVALDDGSELSYEWLVLATGAVPRRLPHDGAHASGVHVLRSLGDAGGLRAALAGARDVVVVGGGFIGLEVAARARKRGAEVTVVELAPRLMGRAVSAELSQYALSFHRALGTAVLLGDSLASIVAPGGRVRSVTTAQGAELRADALVVGVGVSVESGLAVDAGLAVDDGVVVDAYLRTSDPYIFAIGDCARFPTRFAPGPVRLESVQNATDQARHVAREIAGGVDEAFEPVPWFWSDQGDLRIQLAGLTAGHDQTVVTGAPEAGHFSVLCFRNGALVGVDSVRDARSHLASRKLLASPEPVTYAEASAPGFDLKTRATPRAVASRAAG</sequence>
<dbReference type="InterPro" id="IPR050446">
    <property type="entry name" value="FAD-oxidoreductase/Apoptosis"/>
</dbReference>
<dbReference type="PRINTS" id="PR00368">
    <property type="entry name" value="FADPNR"/>
</dbReference>
<dbReference type="EMBL" id="BMPI01000050">
    <property type="protein sequence ID" value="GGM64352.1"/>
    <property type="molecule type" value="Genomic_DNA"/>
</dbReference>
<gene>
    <name evidence="7" type="primary">hcaD</name>
    <name evidence="7" type="ORF">GCM10007977_077310</name>
</gene>
<dbReference type="Gene3D" id="3.30.390.30">
    <property type="match status" value="1"/>
</dbReference>
<evidence type="ECO:0000259" key="5">
    <source>
        <dbReference type="Pfam" id="PF07992"/>
    </source>
</evidence>
<dbReference type="SUPFAM" id="SSF51905">
    <property type="entry name" value="FAD/NAD(P)-binding domain"/>
    <property type="match status" value="2"/>
</dbReference>
<evidence type="ECO:0000313" key="8">
    <source>
        <dbReference type="Proteomes" id="UP000642070"/>
    </source>
</evidence>
<dbReference type="AlphaFoldDB" id="A0A917X4E4"/>
<evidence type="ECO:0000259" key="6">
    <source>
        <dbReference type="Pfam" id="PF14759"/>
    </source>
</evidence>
<dbReference type="InterPro" id="IPR023753">
    <property type="entry name" value="FAD/NAD-binding_dom"/>
</dbReference>
<comment type="caution">
    <text evidence="7">The sequence shown here is derived from an EMBL/GenBank/DDBJ whole genome shotgun (WGS) entry which is preliminary data.</text>
</comment>